<evidence type="ECO:0000256" key="2">
    <source>
        <dbReference type="ARBA" id="ARBA00023002"/>
    </source>
</evidence>
<proteinExistence type="inferred from homology"/>
<reference evidence="3 4" key="1">
    <citation type="submission" date="2023-10" db="EMBL/GenBank/DDBJ databases">
        <title>Development of a sustainable strategy for remediation of hydrocarbon-contaminated territories based on the waste exchange concept.</title>
        <authorList>
            <person name="Krivoruchko A."/>
        </authorList>
    </citation>
    <scope>NUCLEOTIDE SEQUENCE [LARGE SCALE GENOMIC DNA]</scope>
    <source>
        <strain evidence="3 4">IEGM 60</strain>
    </source>
</reference>
<organism evidence="3 4">
    <name type="scientific">Rhodococcus jostii</name>
    <dbReference type="NCBI Taxonomy" id="132919"/>
    <lineage>
        <taxon>Bacteria</taxon>
        <taxon>Bacillati</taxon>
        <taxon>Actinomycetota</taxon>
        <taxon>Actinomycetes</taxon>
        <taxon>Mycobacteriales</taxon>
        <taxon>Nocardiaceae</taxon>
        <taxon>Rhodococcus</taxon>
    </lineage>
</organism>
<protein>
    <submittedName>
        <fullName evidence="3">SDR family oxidoreductase</fullName>
    </submittedName>
</protein>
<keyword evidence="4" id="KW-1185">Reference proteome</keyword>
<dbReference type="Gene3D" id="3.40.50.720">
    <property type="entry name" value="NAD(P)-binding Rossmann-like Domain"/>
    <property type="match status" value="1"/>
</dbReference>
<dbReference type="Proteomes" id="UP001185737">
    <property type="component" value="Unassembled WGS sequence"/>
</dbReference>
<evidence type="ECO:0000313" key="4">
    <source>
        <dbReference type="Proteomes" id="UP001185737"/>
    </source>
</evidence>
<dbReference type="InterPro" id="IPR002347">
    <property type="entry name" value="SDR_fam"/>
</dbReference>
<dbReference type="RefSeq" id="WP_317570672.1">
    <property type="nucleotide sequence ID" value="NZ_JAWLKA010000022.1"/>
</dbReference>
<sequence>MRTKYASTSGKISSHYSTVSAALPQTAAKAGVVGMTRALAAEWASAGVRVNAVGPSWVDTPLVRGLVDTGTIEEHEMTSRVPLGRLCSLDDVARSVLFLLSPDTSGFVTGQTLYVDGGFVWAG</sequence>
<comment type="similarity">
    <text evidence="1">Belongs to the short-chain dehydrogenases/reductases (SDR) family.</text>
</comment>
<comment type="caution">
    <text evidence="3">The sequence shown here is derived from an EMBL/GenBank/DDBJ whole genome shotgun (WGS) entry which is preliminary data.</text>
</comment>
<dbReference type="PANTHER" id="PTHR24321">
    <property type="entry name" value="DEHYDROGENASES, SHORT CHAIN"/>
    <property type="match status" value="1"/>
</dbReference>
<gene>
    <name evidence="3" type="ORF">R3Q59_31445</name>
</gene>
<dbReference type="Pfam" id="PF13561">
    <property type="entry name" value="adh_short_C2"/>
    <property type="match status" value="1"/>
</dbReference>
<evidence type="ECO:0000313" key="3">
    <source>
        <dbReference type="EMBL" id="MDV6285000.1"/>
    </source>
</evidence>
<name>A0ABU4CN48_RHOJO</name>
<evidence type="ECO:0000256" key="1">
    <source>
        <dbReference type="ARBA" id="ARBA00006484"/>
    </source>
</evidence>
<dbReference type="InterPro" id="IPR036291">
    <property type="entry name" value="NAD(P)-bd_dom_sf"/>
</dbReference>
<keyword evidence="2" id="KW-0560">Oxidoreductase</keyword>
<accession>A0ABU4CN48</accession>
<dbReference type="PANTHER" id="PTHR24321:SF8">
    <property type="entry name" value="ESTRADIOL 17-BETA-DEHYDROGENASE 8-RELATED"/>
    <property type="match status" value="1"/>
</dbReference>
<dbReference type="PRINTS" id="PR00081">
    <property type="entry name" value="GDHRDH"/>
</dbReference>
<dbReference type="SUPFAM" id="SSF51735">
    <property type="entry name" value="NAD(P)-binding Rossmann-fold domains"/>
    <property type="match status" value="1"/>
</dbReference>
<dbReference type="EMBL" id="JAWLKA010000022">
    <property type="protein sequence ID" value="MDV6285000.1"/>
    <property type="molecule type" value="Genomic_DNA"/>
</dbReference>